<protein>
    <submittedName>
        <fullName evidence="1">Uncharacterized protein</fullName>
    </submittedName>
</protein>
<evidence type="ECO:0000313" key="1">
    <source>
        <dbReference type="EMBL" id="GEU71682.1"/>
    </source>
</evidence>
<dbReference type="AlphaFoldDB" id="A0A6L2MG22"/>
<reference evidence="1" key="1">
    <citation type="journal article" date="2019" name="Sci. Rep.">
        <title>Draft genome of Tanacetum cinerariifolium, the natural source of mosquito coil.</title>
        <authorList>
            <person name="Yamashiro T."/>
            <person name="Shiraishi A."/>
            <person name="Satake H."/>
            <person name="Nakayama K."/>
        </authorList>
    </citation>
    <scope>NUCLEOTIDE SEQUENCE</scope>
</reference>
<accession>A0A6L2MG22</accession>
<comment type="caution">
    <text evidence="1">The sequence shown here is derived from an EMBL/GenBank/DDBJ whole genome shotgun (WGS) entry which is preliminary data.</text>
</comment>
<organism evidence="1">
    <name type="scientific">Tanacetum cinerariifolium</name>
    <name type="common">Dalmatian daisy</name>
    <name type="synonym">Chrysanthemum cinerariifolium</name>
    <dbReference type="NCBI Taxonomy" id="118510"/>
    <lineage>
        <taxon>Eukaryota</taxon>
        <taxon>Viridiplantae</taxon>
        <taxon>Streptophyta</taxon>
        <taxon>Embryophyta</taxon>
        <taxon>Tracheophyta</taxon>
        <taxon>Spermatophyta</taxon>
        <taxon>Magnoliopsida</taxon>
        <taxon>eudicotyledons</taxon>
        <taxon>Gunneridae</taxon>
        <taxon>Pentapetalae</taxon>
        <taxon>asterids</taxon>
        <taxon>campanulids</taxon>
        <taxon>Asterales</taxon>
        <taxon>Asteraceae</taxon>
        <taxon>Asteroideae</taxon>
        <taxon>Anthemideae</taxon>
        <taxon>Anthemidinae</taxon>
        <taxon>Tanacetum</taxon>
    </lineage>
</organism>
<name>A0A6L2MG22_TANCI</name>
<sequence>MLPSMSTSTRWCKVIPKKRKLPHHQTLLTRTLLYLGHHYQTSPLPGVTPLKPPLLLSKKLCDSRTLPLSRGFFKF</sequence>
<gene>
    <name evidence="1" type="ORF">Tci_043660</name>
</gene>
<dbReference type="EMBL" id="BKCJ010006351">
    <property type="protein sequence ID" value="GEU71682.1"/>
    <property type="molecule type" value="Genomic_DNA"/>
</dbReference>
<proteinExistence type="predicted"/>